<dbReference type="STRING" id="5601.A0A0D2E7B6"/>
<evidence type="ECO:0000256" key="1">
    <source>
        <dbReference type="SAM" id="MobiDB-lite"/>
    </source>
</evidence>
<evidence type="ECO:0000313" key="2">
    <source>
        <dbReference type="EMBL" id="KIW70212.1"/>
    </source>
</evidence>
<organism evidence="2 3">
    <name type="scientific">Phialophora macrospora</name>
    <dbReference type="NCBI Taxonomy" id="1851006"/>
    <lineage>
        <taxon>Eukaryota</taxon>
        <taxon>Fungi</taxon>
        <taxon>Dikarya</taxon>
        <taxon>Ascomycota</taxon>
        <taxon>Pezizomycotina</taxon>
        <taxon>Eurotiomycetes</taxon>
        <taxon>Chaetothyriomycetidae</taxon>
        <taxon>Chaetothyriales</taxon>
        <taxon>Herpotrichiellaceae</taxon>
        <taxon>Phialophora</taxon>
    </lineage>
</organism>
<dbReference type="EMBL" id="KN846957">
    <property type="protein sequence ID" value="KIW70212.1"/>
    <property type="molecule type" value="Genomic_DNA"/>
</dbReference>
<dbReference type="PANTHER" id="PTHR43233:SF1">
    <property type="entry name" value="FAMILY N-ACETYLTRANSFERASE, PUTATIVE (AFU_ORTHOLOGUE AFUA_6G03350)-RELATED"/>
    <property type="match status" value="1"/>
</dbReference>
<name>A0A0D2E7B6_9EURO</name>
<protein>
    <recommendedName>
        <fullName evidence="4">N-acetyltransferase domain-containing protein</fullName>
    </recommendedName>
</protein>
<keyword evidence="3" id="KW-1185">Reference proteome</keyword>
<reference evidence="2 3" key="1">
    <citation type="submission" date="2015-01" db="EMBL/GenBank/DDBJ databases">
        <title>The Genome Sequence of Capronia semiimmersa CBS27337.</title>
        <authorList>
            <consortium name="The Broad Institute Genomics Platform"/>
            <person name="Cuomo C."/>
            <person name="de Hoog S."/>
            <person name="Gorbushina A."/>
            <person name="Stielow B."/>
            <person name="Teixiera M."/>
            <person name="Abouelleil A."/>
            <person name="Chapman S.B."/>
            <person name="Priest M."/>
            <person name="Young S.K."/>
            <person name="Wortman J."/>
            <person name="Nusbaum C."/>
            <person name="Birren B."/>
        </authorList>
    </citation>
    <scope>NUCLEOTIDE SEQUENCE [LARGE SCALE GENOMIC DNA]</scope>
    <source>
        <strain evidence="2 3">CBS 27337</strain>
    </source>
</reference>
<feature type="region of interest" description="Disordered" evidence="1">
    <location>
        <begin position="78"/>
        <end position="98"/>
    </location>
</feature>
<dbReference type="InterPro" id="IPR016181">
    <property type="entry name" value="Acyl_CoA_acyltransferase"/>
</dbReference>
<evidence type="ECO:0000313" key="3">
    <source>
        <dbReference type="Proteomes" id="UP000054266"/>
    </source>
</evidence>
<dbReference type="HOGENOM" id="CLU_086503_2_0_1"/>
<evidence type="ECO:0008006" key="4">
    <source>
        <dbReference type="Google" id="ProtNLM"/>
    </source>
</evidence>
<gene>
    <name evidence="2" type="ORF">PV04_02504</name>
</gene>
<dbReference type="Proteomes" id="UP000054266">
    <property type="component" value="Unassembled WGS sequence"/>
</dbReference>
<dbReference type="Gene3D" id="3.40.630.30">
    <property type="match status" value="1"/>
</dbReference>
<dbReference type="PANTHER" id="PTHR43233">
    <property type="entry name" value="FAMILY N-ACETYLTRANSFERASE, PUTATIVE (AFU_ORTHOLOGUE AFUA_6G03350)-RELATED"/>
    <property type="match status" value="1"/>
</dbReference>
<sequence>MSSISDPEMPLRTWSRDDKYLVSTDPLLIPLHALNADIFGASDFTWGGPLPEEQLRTLVHRSLCFGLYELVSPQQHQHQRQRQQLHSHHHQSQPQQHPRRRLIGFARFITDLVTVNYLTDVYIVREYRSRRLGVWLMDCIDEVFSSMPHLRGMILIADRGSPPEEFYRKYLAMGDLEGRAFCMDRKGQGAAGSPTPSADAPEVTPSFEGTSCAA</sequence>
<proteinExistence type="predicted"/>
<dbReference type="InterPro" id="IPR053144">
    <property type="entry name" value="Acetyltransferase_Butenolide"/>
</dbReference>
<dbReference type="AlphaFoldDB" id="A0A0D2E7B6"/>
<accession>A0A0D2E7B6</accession>
<feature type="region of interest" description="Disordered" evidence="1">
    <location>
        <begin position="187"/>
        <end position="214"/>
    </location>
</feature>
<dbReference type="SUPFAM" id="SSF55729">
    <property type="entry name" value="Acyl-CoA N-acyltransferases (Nat)"/>
    <property type="match status" value="1"/>
</dbReference>